<name>A0A212QQL9_9CHLR</name>
<gene>
    <name evidence="2" type="ORF">SAMN02746019_00004060</name>
</gene>
<dbReference type="OrthoDB" id="5521377at2"/>
<dbReference type="EMBL" id="FYEK01000018">
    <property type="protein sequence ID" value="SNB61772.1"/>
    <property type="molecule type" value="Genomic_DNA"/>
</dbReference>
<evidence type="ECO:0000259" key="1">
    <source>
        <dbReference type="Pfam" id="PF18765"/>
    </source>
</evidence>
<protein>
    <recommendedName>
        <fullName evidence="1">Polymerase beta nucleotidyltransferase domain-containing protein</fullName>
    </recommendedName>
</protein>
<dbReference type="PANTHER" id="PTHR43852">
    <property type="entry name" value="NUCLEOTIDYLTRANSFERASE"/>
    <property type="match status" value="1"/>
</dbReference>
<feature type="domain" description="Polymerase beta nucleotidyltransferase" evidence="1">
    <location>
        <begin position="24"/>
        <end position="106"/>
    </location>
</feature>
<dbReference type="InterPro" id="IPR041633">
    <property type="entry name" value="Polbeta"/>
</dbReference>
<dbReference type="PANTHER" id="PTHR43852:SF3">
    <property type="entry name" value="NUCLEOTIDYLTRANSFERASE"/>
    <property type="match status" value="1"/>
</dbReference>
<sequence length="137" mass="16029">MMRPRFFLPMAERERLLDRLRAQVEREAEVEFATVFGSFLDPELPFADIDVGLGLALGADPERYEIDRAADWSVALGYPVDVVVFTRAPLGLQVQILNGRPLLIRDVERFVELLERTGWEWMHWEPYVRQFLRELLP</sequence>
<proteinExistence type="predicted"/>
<dbReference type="SUPFAM" id="SSF81301">
    <property type="entry name" value="Nucleotidyltransferase"/>
    <property type="match status" value="1"/>
</dbReference>
<keyword evidence="3" id="KW-1185">Reference proteome</keyword>
<dbReference type="Proteomes" id="UP000197025">
    <property type="component" value="Unassembled WGS sequence"/>
</dbReference>
<organism evidence="2 3">
    <name type="scientific">Thermoflexus hugenholtzii JAD2</name>
    <dbReference type="NCBI Taxonomy" id="877466"/>
    <lineage>
        <taxon>Bacteria</taxon>
        <taxon>Bacillati</taxon>
        <taxon>Chloroflexota</taxon>
        <taxon>Thermoflexia</taxon>
        <taxon>Thermoflexales</taxon>
        <taxon>Thermoflexaceae</taxon>
        <taxon>Thermoflexus</taxon>
    </lineage>
</organism>
<evidence type="ECO:0000313" key="3">
    <source>
        <dbReference type="Proteomes" id="UP000197025"/>
    </source>
</evidence>
<dbReference type="InterPro" id="IPR043519">
    <property type="entry name" value="NT_sf"/>
</dbReference>
<dbReference type="Pfam" id="PF18765">
    <property type="entry name" value="Polbeta"/>
    <property type="match status" value="1"/>
</dbReference>
<dbReference type="InParanoid" id="A0A212QQL9"/>
<reference evidence="3" key="1">
    <citation type="submission" date="2017-06" db="EMBL/GenBank/DDBJ databases">
        <authorList>
            <person name="Varghese N."/>
            <person name="Submissions S."/>
        </authorList>
    </citation>
    <scope>NUCLEOTIDE SEQUENCE [LARGE SCALE GENOMIC DNA]</scope>
    <source>
        <strain evidence="3">JAD2</strain>
    </source>
</reference>
<dbReference type="InterPro" id="IPR052930">
    <property type="entry name" value="TA_antitoxin_MntA"/>
</dbReference>
<evidence type="ECO:0000313" key="2">
    <source>
        <dbReference type="EMBL" id="SNB61772.1"/>
    </source>
</evidence>
<dbReference type="AlphaFoldDB" id="A0A212QQL9"/>
<dbReference type="RefSeq" id="WP_088570595.1">
    <property type="nucleotide sequence ID" value="NZ_FYEK01000018.1"/>
</dbReference>
<accession>A0A212QQL9</accession>